<dbReference type="Gene3D" id="3.90.1180.10">
    <property type="entry name" value="Ribosomal protein L13"/>
    <property type="match status" value="1"/>
</dbReference>
<dbReference type="SUPFAM" id="SSF52161">
    <property type="entry name" value="Ribosomal protein L13"/>
    <property type="match status" value="1"/>
</dbReference>
<proteinExistence type="inferred from homology"/>
<dbReference type="EMBL" id="MFKP01000044">
    <property type="protein sequence ID" value="OGG43332.1"/>
    <property type="molecule type" value="Genomic_DNA"/>
</dbReference>
<dbReference type="AlphaFoldDB" id="A0A1F6C2S7"/>
<dbReference type="InterPro" id="IPR005823">
    <property type="entry name" value="Ribosomal_uL13_bac-type"/>
</dbReference>
<dbReference type="Pfam" id="PF00572">
    <property type="entry name" value="Ribosomal_L13"/>
    <property type="match status" value="1"/>
</dbReference>
<dbReference type="GO" id="GO:0003735">
    <property type="term" value="F:structural constituent of ribosome"/>
    <property type="evidence" value="ECO:0007669"/>
    <property type="project" value="InterPro"/>
</dbReference>
<accession>A0A1F6C2S7</accession>
<name>A0A1F6C2S7_9BACT</name>
<protein>
    <recommendedName>
        <fullName evidence="4">50S ribosomal protein L13</fullName>
    </recommendedName>
</protein>
<comment type="similarity">
    <text evidence="1">Belongs to the universal ribosomal protein uL13 family.</text>
</comment>
<dbReference type="InterPro" id="IPR005822">
    <property type="entry name" value="Ribosomal_uL13"/>
</dbReference>
<evidence type="ECO:0000256" key="2">
    <source>
        <dbReference type="ARBA" id="ARBA00022980"/>
    </source>
</evidence>
<keyword evidence="2" id="KW-0689">Ribosomal protein</keyword>
<dbReference type="GO" id="GO:0017148">
    <property type="term" value="P:negative regulation of translation"/>
    <property type="evidence" value="ECO:0007669"/>
    <property type="project" value="TreeGrafter"/>
</dbReference>
<gene>
    <name evidence="5" type="ORF">A2841_03650</name>
</gene>
<evidence type="ECO:0000313" key="6">
    <source>
        <dbReference type="Proteomes" id="UP000178249"/>
    </source>
</evidence>
<evidence type="ECO:0000256" key="4">
    <source>
        <dbReference type="ARBA" id="ARBA00035499"/>
    </source>
</evidence>
<reference evidence="5 6" key="1">
    <citation type="journal article" date="2016" name="Nat. Commun.">
        <title>Thousands of microbial genomes shed light on interconnected biogeochemical processes in an aquifer system.</title>
        <authorList>
            <person name="Anantharaman K."/>
            <person name="Brown C.T."/>
            <person name="Hug L.A."/>
            <person name="Sharon I."/>
            <person name="Castelle C.J."/>
            <person name="Probst A.J."/>
            <person name="Thomas B.C."/>
            <person name="Singh A."/>
            <person name="Wilkins M.J."/>
            <person name="Karaoz U."/>
            <person name="Brodie E.L."/>
            <person name="Williams K.H."/>
            <person name="Hubbard S.S."/>
            <person name="Banfield J.F."/>
        </authorList>
    </citation>
    <scope>NUCLEOTIDE SEQUENCE [LARGE SCALE GENOMIC DNA]</scope>
</reference>
<sequence>MTHTTMQHTIDATGKKLGRVASEAAKLLMGKNLASFVRHKTPAVSVTITNVSKLSISEDKRKDKKYPFFSGYQGGLRFETLGALGKRRGYKEIMLHAVKGMLPNNKLRPGMMKKLRITE</sequence>
<evidence type="ECO:0000256" key="3">
    <source>
        <dbReference type="ARBA" id="ARBA00023274"/>
    </source>
</evidence>
<dbReference type="GO" id="GO:0003729">
    <property type="term" value="F:mRNA binding"/>
    <property type="evidence" value="ECO:0007669"/>
    <property type="project" value="TreeGrafter"/>
</dbReference>
<dbReference type="CDD" id="cd00392">
    <property type="entry name" value="Ribosomal_L13"/>
    <property type="match status" value="1"/>
</dbReference>
<dbReference type="InterPro" id="IPR036899">
    <property type="entry name" value="Ribosomal_uL13_sf"/>
</dbReference>
<dbReference type="GO" id="GO:0005840">
    <property type="term" value="C:ribosome"/>
    <property type="evidence" value="ECO:0007669"/>
    <property type="project" value="UniProtKB-KW"/>
</dbReference>
<organism evidence="5 6">
    <name type="scientific">Candidatus Kaiserbacteria bacterium RIFCSPHIGHO2_01_FULL_48_10</name>
    <dbReference type="NCBI Taxonomy" id="1798476"/>
    <lineage>
        <taxon>Bacteria</taxon>
        <taxon>Candidatus Kaiseribacteriota</taxon>
    </lineage>
</organism>
<dbReference type="Proteomes" id="UP000178249">
    <property type="component" value="Unassembled WGS sequence"/>
</dbReference>
<dbReference type="GO" id="GO:1990904">
    <property type="term" value="C:ribonucleoprotein complex"/>
    <property type="evidence" value="ECO:0007669"/>
    <property type="project" value="UniProtKB-KW"/>
</dbReference>
<keyword evidence="3" id="KW-0687">Ribonucleoprotein</keyword>
<dbReference type="GO" id="GO:0006412">
    <property type="term" value="P:translation"/>
    <property type="evidence" value="ECO:0007669"/>
    <property type="project" value="InterPro"/>
</dbReference>
<evidence type="ECO:0000313" key="5">
    <source>
        <dbReference type="EMBL" id="OGG43332.1"/>
    </source>
</evidence>
<evidence type="ECO:0000256" key="1">
    <source>
        <dbReference type="ARBA" id="ARBA00006227"/>
    </source>
</evidence>
<comment type="caution">
    <text evidence="5">The sequence shown here is derived from an EMBL/GenBank/DDBJ whole genome shotgun (WGS) entry which is preliminary data.</text>
</comment>
<dbReference type="PANTHER" id="PTHR11545:SF2">
    <property type="entry name" value="LARGE RIBOSOMAL SUBUNIT PROTEIN UL13M"/>
    <property type="match status" value="1"/>
</dbReference>
<dbReference type="PANTHER" id="PTHR11545">
    <property type="entry name" value="RIBOSOMAL PROTEIN L13"/>
    <property type="match status" value="1"/>
</dbReference>
<dbReference type="PIRSF" id="PIRSF002181">
    <property type="entry name" value="Ribosomal_L13"/>
    <property type="match status" value="1"/>
</dbReference>